<dbReference type="EC" id="2.4.1.182" evidence="3 11"/>
<evidence type="ECO:0000256" key="4">
    <source>
        <dbReference type="ARBA" id="ARBA00020902"/>
    </source>
</evidence>
<dbReference type="PANTHER" id="PTHR30372:SF4">
    <property type="entry name" value="LIPID-A-DISACCHARIDE SYNTHASE, MITOCHONDRIAL-RELATED"/>
    <property type="match status" value="1"/>
</dbReference>
<evidence type="ECO:0000313" key="13">
    <source>
        <dbReference type="Proteomes" id="UP000432089"/>
    </source>
</evidence>
<dbReference type="AlphaFoldDB" id="A0A7V7PRZ4"/>
<dbReference type="RefSeq" id="WP_150968045.1">
    <property type="nucleotide sequence ID" value="NZ_VZDO01000002.1"/>
</dbReference>
<dbReference type="InterPro" id="IPR003835">
    <property type="entry name" value="Glyco_trans_19"/>
</dbReference>
<dbReference type="GO" id="GO:0008915">
    <property type="term" value="F:lipid-A-disaccharide synthase activity"/>
    <property type="evidence" value="ECO:0007669"/>
    <property type="project" value="UniProtKB-UniRule"/>
</dbReference>
<dbReference type="EMBL" id="VZDO01000002">
    <property type="protein sequence ID" value="KAB0681785.1"/>
    <property type="molecule type" value="Genomic_DNA"/>
</dbReference>
<keyword evidence="5" id="KW-0444">Lipid biosynthesis</keyword>
<evidence type="ECO:0000256" key="10">
    <source>
        <dbReference type="ARBA" id="ARBA00048975"/>
    </source>
</evidence>
<evidence type="ECO:0000256" key="2">
    <source>
        <dbReference type="ARBA" id="ARBA00007868"/>
    </source>
</evidence>
<gene>
    <name evidence="12" type="primary">lpxB</name>
    <name evidence="12" type="ORF">F6X38_02885</name>
</gene>
<dbReference type="GO" id="GO:0016020">
    <property type="term" value="C:membrane"/>
    <property type="evidence" value="ECO:0007669"/>
    <property type="project" value="GOC"/>
</dbReference>
<evidence type="ECO:0000256" key="3">
    <source>
        <dbReference type="ARBA" id="ARBA00012687"/>
    </source>
</evidence>
<sequence>MKIAFVVGEHSSDQLGAALIRALRRRADTAIEPIGLGGDAMAAEGVDTIFDIDELSIIGVGAVLARLPKLMHRLNQTVRFVVDSKPDALVAIDSYAFSHRVARRVRRLAPGIPIVNYVPPAVWAYHGERAAAMRRYVDRVVSVFPFEPATYAALGGPEATYVGHPLLGDPPLQRIMAEDRPTAAGQPPTLLLLPGSRRGEVNRLIDDFGRTLAILNERIPNLRAVLPTVPRLESMIRERVASFPVKPEVVVGNERKWAAFAQADAALAASGTVALELALAGVPMALCYRLDPISYRLRHLISGWTAALPNYVAGHPLVPEHFHEMVRPELLARKLERLLTDTPERRAQTEGLGIVRERMRIEGDPADAAAGIVLEAIAERRR</sequence>
<dbReference type="GO" id="GO:0009245">
    <property type="term" value="P:lipid A biosynthetic process"/>
    <property type="evidence" value="ECO:0007669"/>
    <property type="project" value="UniProtKB-UniRule"/>
</dbReference>
<keyword evidence="6" id="KW-0441">Lipid A biosynthesis</keyword>
<protein>
    <recommendedName>
        <fullName evidence="4 11">Lipid-A-disaccharide synthase</fullName>
        <ecNumber evidence="3 11">2.4.1.182</ecNumber>
    </recommendedName>
</protein>
<evidence type="ECO:0000313" key="12">
    <source>
        <dbReference type="EMBL" id="KAB0681785.1"/>
    </source>
</evidence>
<evidence type="ECO:0000256" key="5">
    <source>
        <dbReference type="ARBA" id="ARBA00022516"/>
    </source>
</evidence>
<evidence type="ECO:0000256" key="7">
    <source>
        <dbReference type="ARBA" id="ARBA00022676"/>
    </source>
</evidence>
<comment type="function">
    <text evidence="1">Condensation of UDP-2,3-diacylglucosamine and 2,3-diacylglucosamine-1-phosphate to form lipid A disaccharide, a precursor of lipid A, a phosphorylated glycolipid that anchors the lipopolysaccharide to the outer membrane of the cell.</text>
</comment>
<keyword evidence="7 12" id="KW-0328">Glycosyltransferase</keyword>
<accession>A0A7V7PRZ4</accession>
<dbReference type="SUPFAM" id="SSF53756">
    <property type="entry name" value="UDP-Glycosyltransferase/glycogen phosphorylase"/>
    <property type="match status" value="1"/>
</dbReference>
<name>A0A7V7PRZ4_9HYPH</name>
<dbReference type="Proteomes" id="UP000432089">
    <property type="component" value="Unassembled WGS sequence"/>
</dbReference>
<evidence type="ECO:0000256" key="6">
    <source>
        <dbReference type="ARBA" id="ARBA00022556"/>
    </source>
</evidence>
<dbReference type="PANTHER" id="PTHR30372">
    <property type="entry name" value="LIPID-A-DISACCHARIDE SYNTHASE"/>
    <property type="match status" value="1"/>
</dbReference>
<evidence type="ECO:0000256" key="1">
    <source>
        <dbReference type="ARBA" id="ARBA00002056"/>
    </source>
</evidence>
<keyword evidence="8 12" id="KW-0808">Transferase</keyword>
<evidence type="ECO:0000256" key="8">
    <source>
        <dbReference type="ARBA" id="ARBA00022679"/>
    </source>
</evidence>
<comment type="similarity">
    <text evidence="2">Belongs to the LpxB family.</text>
</comment>
<keyword evidence="9" id="KW-0443">Lipid metabolism</keyword>
<comment type="catalytic activity">
    <reaction evidence="10">
        <text>a lipid X + a UDP-2-N,3-O-bis[(3R)-3-hydroxyacyl]-alpha-D-glucosamine = a lipid A disaccharide + UDP + H(+)</text>
        <dbReference type="Rhea" id="RHEA:67828"/>
        <dbReference type="ChEBI" id="CHEBI:15378"/>
        <dbReference type="ChEBI" id="CHEBI:58223"/>
        <dbReference type="ChEBI" id="CHEBI:137748"/>
        <dbReference type="ChEBI" id="CHEBI:176338"/>
        <dbReference type="ChEBI" id="CHEBI:176343"/>
        <dbReference type="EC" id="2.4.1.182"/>
    </reaction>
</comment>
<comment type="caution">
    <text evidence="12">The sequence shown here is derived from an EMBL/GenBank/DDBJ whole genome shotgun (WGS) entry which is preliminary data.</text>
</comment>
<evidence type="ECO:0000256" key="11">
    <source>
        <dbReference type="NCBIfam" id="TIGR00215"/>
    </source>
</evidence>
<keyword evidence="13" id="KW-1185">Reference proteome</keyword>
<dbReference type="NCBIfam" id="TIGR00215">
    <property type="entry name" value="lpxB"/>
    <property type="match status" value="1"/>
</dbReference>
<dbReference type="GO" id="GO:0005543">
    <property type="term" value="F:phospholipid binding"/>
    <property type="evidence" value="ECO:0007669"/>
    <property type="project" value="TreeGrafter"/>
</dbReference>
<evidence type="ECO:0000256" key="9">
    <source>
        <dbReference type="ARBA" id="ARBA00023098"/>
    </source>
</evidence>
<reference evidence="12 13" key="1">
    <citation type="submission" date="2019-09" db="EMBL/GenBank/DDBJ databases">
        <title>YIM 132180 draft genome.</title>
        <authorList>
            <person name="Zhang K."/>
        </authorList>
    </citation>
    <scope>NUCLEOTIDE SEQUENCE [LARGE SCALE GENOMIC DNA]</scope>
    <source>
        <strain evidence="12 13">YIM 132180</strain>
    </source>
</reference>
<organism evidence="12 13">
    <name type="scientific">Plantimonas leprariae</name>
    <dbReference type="NCBI Taxonomy" id="2615207"/>
    <lineage>
        <taxon>Bacteria</taxon>
        <taxon>Pseudomonadati</taxon>
        <taxon>Pseudomonadota</taxon>
        <taxon>Alphaproteobacteria</taxon>
        <taxon>Hyphomicrobiales</taxon>
        <taxon>Aurantimonadaceae</taxon>
        <taxon>Plantimonas</taxon>
    </lineage>
</organism>
<dbReference type="Pfam" id="PF02684">
    <property type="entry name" value="LpxB"/>
    <property type="match status" value="1"/>
</dbReference>
<proteinExistence type="inferred from homology"/>